<feature type="region of interest" description="Disordered" evidence="1">
    <location>
        <begin position="32"/>
        <end position="73"/>
    </location>
</feature>
<dbReference type="Proteomes" id="UP001175228">
    <property type="component" value="Unassembled WGS sequence"/>
</dbReference>
<evidence type="ECO:0000313" key="2">
    <source>
        <dbReference type="EMBL" id="KAK0485583.1"/>
    </source>
</evidence>
<accession>A0AA39PJS3</accession>
<evidence type="ECO:0000313" key="3">
    <source>
        <dbReference type="Proteomes" id="UP001175228"/>
    </source>
</evidence>
<protein>
    <submittedName>
        <fullName evidence="2">Uncharacterized protein</fullName>
    </submittedName>
</protein>
<proteinExistence type="predicted"/>
<reference evidence="2" key="1">
    <citation type="submission" date="2023-06" db="EMBL/GenBank/DDBJ databases">
        <authorList>
            <consortium name="Lawrence Berkeley National Laboratory"/>
            <person name="Ahrendt S."/>
            <person name="Sahu N."/>
            <person name="Indic B."/>
            <person name="Wong-Bajracharya J."/>
            <person name="Merenyi Z."/>
            <person name="Ke H.-M."/>
            <person name="Monk M."/>
            <person name="Kocsube S."/>
            <person name="Drula E."/>
            <person name="Lipzen A."/>
            <person name="Balint B."/>
            <person name="Henrissat B."/>
            <person name="Andreopoulos B."/>
            <person name="Martin F.M."/>
            <person name="Harder C.B."/>
            <person name="Rigling D."/>
            <person name="Ford K.L."/>
            <person name="Foster G.D."/>
            <person name="Pangilinan J."/>
            <person name="Papanicolaou A."/>
            <person name="Barry K."/>
            <person name="LaButti K."/>
            <person name="Viragh M."/>
            <person name="Koriabine M."/>
            <person name="Yan M."/>
            <person name="Riley R."/>
            <person name="Champramary S."/>
            <person name="Plett K.L."/>
            <person name="Tsai I.J."/>
            <person name="Slot J."/>
            <person name="Sipos G."/>
            <person name="Plett J."/>
            <person name="Nagy L.G."/>
            <person name="Grigoriev I.V."/>
        </authorList>
    </citation>
    <scope>NUCLEOTIDE SEQUENCE</scope>
    <source>
        <strain evidence="2">HWK02</strain>
    </source>
</reference>
<dbReference type="AlphaFoldDB" id="A0AA39PJS3"/>
<evidence type="ECO:0000256" key="1">
    <source>
        <dbReference type="SAM" id="MobiDB-lite"/>
    </source>
</evidence>
<organism evidence="2 3">
    <name type="scientific">Armillaria luteobubalina</name>
    <dbReference type="NCBI Taxonomy" id="153913"/>
    <lineage>
        <taxon>Eukaryota</taxon>
        <taxon>Fungi</taxon>
        <taxon>Dikarya</taxon>
        <taxon>Basidiomycota</taxon>
        <taxon>Agaricomycotina</taxon>
        <taxon>Agaricomycetes</taxon>
        <taxon>Agaricomycetidae</taxon>
        <taxon>Agaricales</taxon>
        <taxon>Marasmiineae</taxon>
        <taxon>Physalacriaceae</taxon>
        <taxon>Armillaria</taxon>
    </lineage>
</organism>
<gene>
    <name evidence="2" type="ORF">EDD18DRAFT_1111263</name>
</gene>
<feature type="compositionally biased region" description="Basic and acidic residues" evidence="1">
    <location>
        <begin position="39"/>
        <end position="50"/>
    </location>
</feature>
<comment type="caution">
    <text evidence="2">The sequence shown here is derived from an EMBL/GenBank/DDBJ whole genome shotgun (WGS) entry which is preliminary data.</text>
</comment>
<sequence length="293" mass="33202">MNRGTMSCMSSNCSELHSLGLAETYVRIPSGNDVSTASNEHRLIPDHNPELIHNPAFNNDTAGHPDTDNNTAASLPETHEESVCGASKYEHDNIQTLAEFILNATLTKKQMKTMFELLNPEAASNPSTEFNIHSPKDFKEHWDHAVNLITPVHLYCLEDMRYFLTFFRFSLRNQQLLWNLWEWALELIRNPVLEPHFIWDAVQLSKWNGDAFENFTDEPWTVQAFWDLQTAHPGGVKVFCYIIYANKTCLSSFGTAQAYPVVTRCRNLPIKIQNGNGIGGGHVVGWLPLVCLI</sequence>
<dbReference type="EMBL" id="JAUEPU010000048">
    <property type="protein sequence ID" value="KAK0485583.1"/>
    <property type="molecule type" value="Genomic_DNA"/>
</dbReference>
<name>A0AA39PJS3_9AGAR</name>
<keyword evidence="3" id="KW-1185">Reference proteome</keyword>